<dbReference type="Proteomes" id="UP000013006">
    <property type="component" value="Chromosome"/>
</dbReference>
<keyword evidence="2" id="KW-0808">Transferase</keyword>
<evidence type="ECO:0000313" key="3">
    <source>
        <dbReference type="Proteomes" id="UP000013006"/>
    </source>
</evidence>
<dbReference type="InterPro" id="IPR051720">
    <property type="entry name" value="rRNA_MeTrfase/Polyamine_Synth"/>
</dbReference>
<reference evidence="2 3" key="1">
    <citation type="journal article" date="2013" name="Open Biol.">
        <title>Genomics and genetics of Sulfolobus islandicus LAL14/1, a model hyperthermophilic archaeon.</title>
        <authorList>
            <person name="Jaubert C."/>
            <person name="Danioux C."/>
            <person name="Oberto J."/>
            <person name="Cortez D."/>
            <person name="Bize A."/>
            <person name="Krupovic M."/>
            <person name="She Q."/>
            <person name="Forterre P."/>
            <person name="Prangishvili D."/>
            <person name="Sezonov G."/>
        </authorList>
    </citation>
    <scope>NUCLEOTIDE SEQUENCE [LARGE SCALE GENOMIC DNA]</scope>
    <source>
        <strain evidence="2">LAL14/1</strain>
    </source>
</reference>
<protein>
    <submittedName>
        <fullName evidence="2">Type 11 methyltransferase</fullName>
    </submittedName>
</protein>
<feature type="domain" description="Methyltransferase small" evidence="1">
    <location>
        <begin position="54"/>
        <end position="127"/>
    </location>
</feature>
<dbReference type="AlphaFoldDB" id="M9UD12"/>
<dbReference type="InterPro" id="IPR007848">
    <property type="entry name" value="Small_mtfrase_dom"/>
</dbReference>
<accession>M9UD12</accession>
<dbReference type="KEGG" id="sic:SiL_2615"/>
<dbReference type="Gene3D" id="3.40.50.150">
    <property type="entry name" value="Vaccinia Virus protein VP39"/>
    <property type="match status" value="1"/>
</dbReference>
<dbReference type="InterPro" id="IPR029063">
    <property type="entry name" value="SAM-dependent_MTases_sf"/>
</dbReference>
<dbReference type="CDD" id="cd02440">
    <property type="entry name" value="AdoMet_MTases"/>
    <property type="match status" value="1"/>
</dbReference>
<sequence length="207" mass="23893">MGSSRISKREIEKFLEKYSKPHPNPKYELEQYVTPSPIVAQIVWHAYISGHISNKKVVDLGCGTGVFCFAASLLGAYCTCVEIDLESLETARNIKSELNLDIELLNADIIQFYGRFDTVIQNPPFGVVNRGIDIKFLQTAFSISNVVYSIHKSNERSRQIIIKIAKKHGFSAEILSERYRLKPYYPWHMKRIHEFLVDIYFFSKIPR</sequence>
<organism>
    <name type="scientific">Saccharolobus islandicus LAL14/1</name>
    <dbReference type="NCBI Taxonomy" id="1241935"/>
    <lineage>
        <taxon>Archaea</taxon>
        <taxon>Thermoproteota</taxon>
        <taxon>Thermoprotei</taxon>
        <taxon>Sulfolobales</taxon>
        <taxon>Sulfolobaceae</taxon>
        <taxon>Saccharolobus</taxon>
    </lineage>
</organism>
<dbReference type="HOGENOM" id="CLU_074702_1_0_2"/>
<dbReference type="GO" id="GO:0008168">
    <property type="term" value="F:methyltransferase activity"/>
    <property type="evidence" value="ECO:0007669"/>
    <property type="project" value="UniProtKB-KW"/>
</dbReference>
<proteinExistence type="predicted"/>
<dbReference type="PRINTS" id="PR00507">
    <property type="entry name" value="N12N6MTFRASE"/>
</dbReference>
<evidence type="ECO:0000313" key="2">
    <source>
        <dbReference type="EMBL" id="AGJ64047.1"/>
    </source>
</evidence>
<dbReference type="PANTHER" id="PTHR23290:SF0">
    <property type="entry name" value="RRNA N6-ADENOSINE-METHYLTRANSFERASE METTL5"/>
    <property type="match status" value="1"/>
</dbReference>
<name>M9UD12_SACIS</name>
<dbReference type="Pfam" id="PF05175">
    <property type="entry name" value="MTS"/>
    <property type="match status" value="1"/>
</dbReference>
<dbReference type="EMBL" id="CP003928">
    <property type="protein sequence ID" value="AGJ64047.1"/>
    <property type="molecule type" value="Genomic_DNA"/>
</dbReference>
<dbReference type="GO" id="GO:0032259">
    <property type="term" value="P:methylation"/>
    <property type="evidence" value="ECO:0007669"/>
    <property type="project" value="UniProtKB-KW"/>
</dbReference>
<dbReference type="PANTHER" id="PTHR23290">
    <property type="entry name" value="RRNA N6-ADENOSINE-METHYLTRANSFERASE METTL5"/>
    <property type="match status" value="1"/>
</dbReference>
<gene>
    <name evidence="2" type="ORF">SiL_2615</name>
</gene>
<keyword evidence="2" id="KW-0489">Methyltransferase</keyword>
<evidence type="ECO:0000259" key="1">
    <source>
        <dbReference type="Pfam" id="PF05175"/>
    </source>
</evidence>
<dbReference type="SUPFAM" id="SSF53335">
    <property type="entry name" value="S-adenosyl-L-methionine-dependent methyltransferases"/>
    <property type="match status" value="1"/>
</dbReference>